<dbReference type="GO" id="GO:0016836">
    <property type="term" value="F:hydro-lyase activity"/>
    <property type="evidence" value="ECO:0007669"/>
    <property type="project" value="TreeGrafter"/>
</dbReference>
<dbReference type="InterPro" id="IPR046945">
    <property type="entry name" value="RHMD-like"/>
</dbReference>
<protein>
    <submittedName>
        <fullName evidence="5">Mandelate racemase/muconate lactonizing enzyme family protein</fullName>
    </submittedName>
</protein>
<dbReference type="AlphaFoldDB" id="A0AAP2YXX2"/>
<reference evidence="5" key="1">
    <citation type="submission" date="2022-09" db="EMBL/GenBank/DDBJ databases">
        <title>Enrichment on poylsaccharides allowed isolation of novel metabolic and taxonomic groups of Haloarchaea.</title>
        <authorList>
            <person name="Sorokin D.Y."/>
            <person name="Elcheninov A.G."/>
            <person name="Khizhniak T.V."/>
            <person name="Kolganova T.V."/>
            <person name="Kublanov I.V."/>
        </authorList>
    </citation>
    <scope>NUCLEOTIDE SEQUENCE</scope>
    <source>
        <strain evidence="5">AArc-xg1-1</strain>
    </source>
</reference>
<dbReference type="SFLD" id="SFLDG00179">
    <property type="entry name" value="mandelate_racemase"/>
    <property type="match status" value="1"/>
</dbReference>
<dbReference type="InterPro" id="IPR036849">
    <property type="entry name" value="Enolase-like_C_sf"/>
</dbReference>
<dbReference type="InterPro" id="IPR013342">
    <property type="entry name" value="Mandelate_racemase_C"/>
</dbReference>
<keyword evidence="2" id="KW-0479">Metal-binding</keyword>
<evidence type="ECO:0000313" key="6">
    <source>
        <dbReference type="Proteomes" id="UP001321018"/>
    </source>
</evidence>
<dbReference type="Gene3D" id="3.30.390.10">
    <property type="entry name" value="Enolase-like, N-terminal domain"/>
    <property type="match status" value="1"/>
</dbReference>
<accession>A0AAP2YXX2</accession>
<dbReference type="GO" id="GO:0016052">
    <property type="term" value="P:carbohydrate catabolic process"/>
    <property type="evidence" value="ECO:0007669"/>
    <property type="project" value="TreeGrafter"/>
</dbReference>
<dbReference type="SFLD" id="SFLDS00001">
    <property type="entry name" value="Enolase"/>
    <property type="match status" value="1"/>
</dbReference>
<dbReference type="SUPFAM" id="SSF54826">
    <property type="entry name" value="Enolase N-terminal domain-like"/>
    <property type="match status" value="1"/>
</dbReference>
<comment type="cofactor">
    <cofactor evidence="1">
        <name>Mg(2+)</name>
        <dbReference type="ChEBI" id="CHEBI:18420"/>
    </cofactor>
</comment>
<gene>
    <name evidence="5" type="ORF">OB960_08015</name>
</gene>
<feature type="domain" description="Mandelate racemase/muconate lactonizing enzyme C-terminal" evidence="4">
    <location>
        <begin position="126"/>
        <end position="233"/>
    </location>
</feature>
<dbReference type="PANTHER" id="PTHR13794:SF58">
    <property type="entry name" value="MITOCHONDRIAL ENOLASE SUPERFAMILY MEMBER 1"/>
    <property type="match status" value="1"/>
</dbReference>
<comment type="caution">
    <text evidence="5">The sequence shown here is derived from an EMBL/GenBank/DDBJ whole genome shotgun (WGS) entry which is preliminary data.</text>
</comment>
<evidence type="ECO:0000313" key="5">
    <source>
        <dbReference type="EMBL" id="MCU4741345.1"/>
    </source>
</evidence>
<evidence type="ECO:0000259" key="4">
    <source>
        <dbReference type="SMART" id="SM00922"/>
    </source>
</evidence>
<dbReference type="GO" id="GO:0009063">
    <property type="term" value="P:amino acid catabolic process"/>
    <property type="evidence" value="ECO:0007669"/>
    <property type="project" value="InterPro"/>
</dbReference>
<dbReference type="Pfam" id="PF13378">
    <property type="entry name" value="MR_MLE_C"/>
    <property type="match status" value="1"/>
</dbReference>
<name>A0AAP2YXX2_9EURY</name>
<dbReference type="SUPFAM" id="SSF51604">
    <property type="entry name" value="Enolase C-terminal domain-like"/>
    <property type="match status" value="1"/>
</dbReference>
<dbReference type="InterPro" id="IPR013341">
    <property type="entry name" value="Mandelate_racemase_N_dom"/>
</dbReference>
<keyword evidence="3" id="KW-0460">Magnesium</keyword>
<dbReference type="InterPro" id="IPR029017">
    <property type="entry name" value="Enolase-like_N"/>
</dbReference>
<sequence length="366" mass="40637">MEIERLETFSKRNVSFVRVHTSDGDVGLGQIAPYNADISAQVFHRQVTPHALGRNPLEIESLVDDVVEAEYKFPWSYVCRALAGLDTALWDLRGKRQGEPVVSLLGGTPTSHAAYGSSMQREIEPADEAERLARLHDERGYDAFKIRIGSWDSKGDDEDQWPGRTEELVPTVREAIGDDVELFVDANSAYTPERAIEVGEEILAPNDVVHYEEPCPYWELEWTAEVTEALEDVPVTGGEQDTDLAQWRRMIEMNAVDVVQPDVCYVGGIERTLRVAELAADAGLPCVPHSANHSMVTVFTLHLLGAIDNAGPYFEFSIEDHWAEGLLEPELVVEDGEVEVPTGPGWGVEVDPDWFDTAEYAVSEAD</sequence>
<dbReference type="PROSITE" id="PS00908">
    <property type="entry name" value="MR_MLE_1"/>
    <property type="match status" value="1"/>
</dbReference>
<dbReference type="Proteomes" id="UP001321018">
    <property type="component" value="Unassembled WGS sequence"/>
</dbReference>
<evidence type="ECO:0000256" key="3">
    <source>
        <dbReference type="ARBA" id="ARBA00022842"/>
    </source>
</evidence>
<dbReference type="RefSeq" id="WP_338003185.1">
    <property type="nucleotide sequence ID" value="NZ_JAOPKA010000004.1"/>
</dbReference>
<dbReference type="InterPro" id="IPR018110">
    <property type="entry name" value="Mandel_Rmase/mucon_lact_enz_CS"/>
</dbReference>
<dbReference type="Gene3D" id="3.20.20.120">
    <property type="entry name" value="Enolase-like C-terminal domain"/>
    <property type="match status" value="1"/>
</dbReference>
<dbReference type="Pfam" id="PF02746">
    <property type="entry name" value="MR_MLE_N"/>
    <property type="match status" value="1"/>
</dbReference>
<organism evidence="5 6">
    <name type="scientific">Natronoglomus mannanivorans</name>
    <dbReference type="NCBI Taxonomy" id="2979990"/>
    <lineage>
        <taxon>Archaea</taxon>
        <taxon>Methanobacteriati</taxon>
        <taxon>Methanobacteriota</taxon>
        <taxon>Stenosarchaea group</taxon>
        <taxon>Halobacteria</taxon>
        <taxon>Halobacteriales</taxon>
        <taxon>Natrialbaceae</taxon>
        <taxon>Natronoglomus</taxon>
    </lineage>
</organism>
<dbReference type="GO" id="GO:0000287">
    <property type="term" value="F:magnesium ion binding"/>
    <property type="evidence" value="ECO:0007669"/>
    <property type="project" value="TreeGrafter"/>
</dbReference>
<evidence type="ECO:0000256" key="1">
    <source>
        <dbReference type="ARBA" id="ARBA00001946"/>
    </source>
</evidence>
<proteinExistence type="predicted"/>
<evidence type="ECO:0000256" key="2">
    <source>
        <dbReference type="ARBA" id="ARBA00022723"/>
    </source>
</evidence>
<dbReference type="PANTHER" id="PTHR13794">
    <property type="entry name" value="ENOLASE SUPERFAMILY, MANDELATE RACEMASE"/>
    <property type="match status" value="1"/>
</dbReference>
<dbReference type="SMART" id="SM00922">
    <property type="entry name" value="MR_MLE"/>
    <property type="match status" value="1"/>
</dbReference>
<dbReference type="CDD" id="cd03316">
    <property type="entry name" value="MR_like"/>
    <property type="match status" value="1"/>
</dbReference>
<dbReference type="EMBL" id="JAOPKA010000004">
    <property type="protein sequence ID" value="MCU4741345.1"/>
    <property type="molecule type" value="Genomic_DNA"/>
</dbReference>
<dbReference type="InterPro" id="IPR029065">
    <property type="entry name" value="Enolase_C-like"/>
</dbReference>